<dbReference type="SUPFAM" id="SSF53756">
    <property type="entry name" value="UDP-Glycosyltransferase/glycogen phosphorylase"/>
    <property type="match status" value="1"/>
</dbReference>
<evidence type="ECO:0000313" key="2">
    <source>
        <dbReference type="EMBL" id="PNY00888.1"/>
    </source>
</evidence>
<dbReference type="Gene3D" id="3.40.50.2000">
    <property type="entry name" value="Glycogen Phosphorylase B"/>
    <property type="match status" value="1"/>
</dbReference>
<dbReference type="ExpressionAtlas" id="A0A2K3NCW5">
    <property type="expression patterns" value="baseline"/>
</dbReference>
<evidence type="ECO:0000256" key="1">
    <source>
        <dbReference type="ARBA" id="ARBA00009995"/>
    </source>
</evidence>
<reference evidence="2 3" key="1">
    <citation type="journal article" date="2014" name="Am. J. Bot.">
        <title>Genome assembly and annotation for red clover (Trifolium pratense; Fabaceae).</title>
        <authorList>
            <person name="Istvanek J."/>
            <person name="Jaros M."/>
            <person name="Krenek A."/>
            <person name="Repkova J."/>
        </authorList>
    </citation>
    <scope>NUCLEOTIDE SEQUENCE [LARGE SCALE GENOMIC DNA]</scope>
    <source>
        <strain evidence="3">cv. Tatra</strain>
        <tissue evidence="2">Young leaves</tissue>
    </source>
</reference>
<dbReference type="AlphaFoldDB" id="A0A2K3NCW5"/>
<organism evidence="2 3">
    <name type="scientific">Trifolium pratense</name>
    <name type="common">Red clover</name>
    <dbReference type="NCBI Taxonomy" id="57577"/>
    <lineage>
        <taxon>Eukaryota</taxon>
        <taxon>Viridiplantae</taxon>
        <taxon>Streptophyta</taxon>
        <taxon>Embryophyta</taxon>
        <taxon>Tracheophyta</taxon>
        <taxon>Spermatophyta</taxon>
        <taxon>Magnoliopsida</taxon>
        <taxon>eudicotyledons</taxon>
        <taxon>Gunneridae</taxon>
        <taxon>Pentapetalae</taxon>
        <taxon>rosids</taxon>
        <taxon>fabids</taxon>
        <taxon>Fabales</taxon>
        <taxon>Fabaceae</taxon>
        <taxon>Papilionoideae</taxon>
        <taxon>50 kb inversion clade</taxon>
        <taxon>NPAAA clade</taxon>
        <taxon>Hologalegina</taxon>
        <taxon>IRL clade</taxon>
        <taxon>Trifolieae</taxon>
        <taxon>Trifolium</taxon>
    </lineage>
</organism>
<comment type="similarity">
    <text evidence="1">Belongs to the UDP-glycosyltransferase family.</text>
</comment>
<comment type="caution">
    <text evidence="2">The sequence shown here is derived from an EMBL/GenBank/DDBJ whole genome shotgun (WGS) entry which is preliminary data.</text>
</comment>
<name>A0A2K3NCW5_TRIPR</name>
<accession>A0A2K3NCW5</accession>
<dbReference type="PANTHER" id="PTHR11926">
    <property type="entry name" value="GLUCOSYL/GLUCURONOSYL TRANSFERASES"/>
    <property type="match status" value="1"/>
</dbReference>
<dbReference type="GO" id="GO:0080044">
    <property type="term" value="F:quercetin 7-O-glucosyltransferase activity"/>
    <property type="evidence" value="ECO:0007669"/>
    <property type="project" value="TreeGrafter"/>
</dbReference>
<sequence>MNFSGVSHVVAMPFPGRGHINPMLNFCKILASRKPNKILITFVVTEEWLGYIGADPKPEAIRFATIPNVIPPEREKAANFPGFYEAVMTKMEEPFERLLDQLEPTVNAIIGDVELRWPVAVANRRNIPVAAFWTMSASFYSMLHHLDVFSRTHQLTVDKLGWPGGVCSSIGSKLRILPAPITVLDERAGNMPGISSLHTEDLRTVLHENDHRVLQLALECISKVPNANYLLLTTVQELEAETIDTLKSIFPFPIYPIGPSIPYLELEEKNLFPFGVQCPNGRNRRSTKQ</sequence>
<keyword evidence="2" id="KW-0808">Transferase</keyword>
<proteinExistence type="inferred from homology"/>
<evidence type="ECO:0000313" key="3">
    <source>
        <dbReference type="Proteomes" id="UP000236291"/>
    </source>
</evidence>
<dbReference type="EMBL" id="ASHM01019460">
    <property type="protein sequence ID" value="PNY00888.1"/>
    <property type="molecule type" value="Genomic_DNA"/>
</dbReference>
<protein>
    <submittedName>
        <fullName evidence="2">UDP-glycosyltransferase 87A1-like protein</fullName>
    </submittedName>
</protein>
<gene>
    <name evidence="2" type="ORF">L195_g024175</name>
</gene>
<reference evidence="2 3" key="2">
    <citation type="journal article" date="2017" name="Front. Plant Sci.">
        <title>Gene Classification and Mining of Molecular Markers Useful in Red Clover (Trifolium pratense) Breeding.</title>
        <authorList>
            <person name="Istvanek J."/>
            <person name="Dluhosova J."/>
            <person name="Dluhos P."/>
            <person name="Patkova L."/>
            <person name="Nedelnik J."/>
            <person name="Repkova J."/>
        </authorList>
    </citation>
    <scope>NUCLEOTIDE SEQUENCE [LARGE SCALE GENOMIC DNA]</scope>
    <source>
        <strain evidence="3">cv. Tatra</strain>
        <tissue evidence="2">Young leaves</tissue>
    </source>
</reference>
<dbReference type="PANTHER" id="PTHR11926:SF774">
    <property type="entry name" value="UDP-GLYCOSYLTRANSFERASE 85A1-RELATED"/>
    <property type="match status" value="1"/>
</dbReference>
<dbReference type="STRING" id="57577.A0A2K3NCW5"/>
<dbReference type="GO" id="GO:0080043">
    <property type="term" value="F:quercetin 3-O-glucosyltransferase activity"/>
    <property type="evidence" value="ECO:0007669"/>
    <property type="project" value="TreeGrafter"/>
</dbReference>
<dbReference type="Proteomes" id="UP000236291">
    <property type="component" value="Unassembled WGS sequence"/>
</dbReference>